<dbReference type="GO" id="GO:0005874">
    <property type="term" value="C:microtubule"/>
    <property type="evidence" value="ECO:0007669"/>
    <property type="project" value="UniProtKB-KW"/>
</dbReference>
<keyword evidence="8" id="KW-0243">Dynein</keyword>
<proteinExistence type="inferred from homology"/>
<dbReference type="PANTHER" id="PTHR13236:SF0">
    <property type="entry name" value="CYTOPLASMIC DYNEIN 2 LIGHT INTERMEDIATE CHAIN 1"/>
    <property type="match status" value="1"/>
</dbReference>
<evidence type="ECO:0000256" key="9">
    <source>
        <dbReference type="ARBA" id="ARBA00023069"/>
    </source>
</evidence>
<dbReference type="Gene3D" id="3.40.50.300">
    <property type="entry name" value="P-loop containing nucleotide triphosphate hydrolases"/>
    <property type="match status" value="1"/>
</dbReference>
<evidence type="ECO:0000256" key="1">
    <source>
        <dbReference type="ARBA" id="ARBA00004120"/>
    </source>
</evidence>
<dbReference type="EMBL" id="HBUF01271612">
    <property type="protein sequence ID" value="CAG6685332.1"/>
    <property type="molecule type" value="Transcribed_RNA"/>
</dbReference>
<dbReference type="EMBL" id="HBUF01271610">
    <property type="protein sequence ID" value="CAG6685330.1"/>
    <property type="molecule type" value="Transcribed_RNA"/>
</dbReference>
<dbReference type="GO" id="GO:0035721">
    <property type="term" value="P:intraciliary retrograde transport"/>
    <property type="evidence" value="ECO:0007669"/>
    <property type="project" value="InterPro"/>
</dbReference>
<dbReference type="InterPro" id="IPR027417">
    <property type="entry name" value="P-loop_NTPase"/>
</dbReference>
<dbReference type="GO" id="GO:0005930">
    <property type="term" value="C:axoneme"/>
    <property type="evidence" value="ECO:0007669"/>
    <property type="project" value="TreeGrafter"/>
</dbReference>
<organism evidence="13">
    <name type="scientific">Cacopsylla melanoneura</name>
    <dbReference type="NCBI Taxonomy" id="428564"/>
    <lineage>
        <taxon>Eukaryota</taxon>
        <taxon>Metazoa</taxon>
        <taxon>Ecdysozoa</taxon>
        <taxon>Arthropoda</taxon>
        <taxon>Hexapoda</taxon>
        <taxon>Insecta</taxon>
        <taxon>Pterygota</taxon>
        <taxon>Neoptera</taxon>
        <taxon>Paraneoptera</taxon>
        <taxon>Hemiptera</taxon>
        <taxon>Sternorrhyncha</taxon>
        <taxon>Psylloidea</taxon>
        <taxon>Psyllidae</taxon>
        <taxon>Psyllinae</taxon>
        <taxon>Cacopsylla</taxon>
    </lineage>
</organism>
<evidence type="ECO:0000256" key="5">
    <source>
        <dbReference type="ARBA" id="ARBA00022490"/>
    </source>
</evidence>
<keyword evidence="11" id="KW-0206">Cytoskeleton</keyword>
<dbReference type="GO" id="GO:0036064">
    <property type="term" value="C:ciliary basal body"/>
    <property type="evidence" value="ECO:0007669"/>
    <property type="project" value="TreeGrafter"/>
</dbReference>
<comment type="subcellular location">
    <subcellularLocation>
        <location evidence="1">Cytoplasm</location>
        <location evidence="1">Cytoskeleton</location>
        <location evidence="1">Cilium basal body</location>
    </subcellularLocation>
</comment>
<evidence type="ECO:0000256" key="3">
    <source>
        <dbReference type="ARBA" id="ARBA00018863"/>
    </source>
</evidence>
<keyword evidence="4" id="KW-0217">Developmental protein</keyword>
<keyword evidence="5" id="KW-0963">Cytoplasm</keyword>
<dbReference type="EMBL" id="HBUF01271611">
    <property type="protein sequence ID" value="CAG6685331.1"/>
    <property type="molecule type" value="Transcribed_RNA"/>
</dbReference>
<dbReference type="PANTHER" id="PTHR13236">
    <property type="entry name" value="DYNEIN 2 LIGHT INTERMEDIATE CHAIN, ISOFORM 2"/>
    <property type="match status" value="1"/>
</dbReference>
<comment type="similarity">
    <text evidence="2">Belongs to the dynein light intermediate chain family.</text>
</comment>
<dbReference type="GO" id="GO:0045504">
    <property type="term" value="F:dynein heavy chain binding"/>
    <property type="evidence" value="ECO:0007669"/>
    <property type="project" value="TreeGrafter"/>
</dbReference>
<evidence type="ECO:0000256" key="10">
    <source>
        <dbReference type="ARBA" id="ARBA00023175"/>
    </source>
</evidence>
<dbReference type="AlphaFoldDB" id="A0A8D8TJK7"/>
<evidence type="ECO:0000256" key="2">
    <source>
        <dbReference type="ARBA" id="ARBA00006831"/>
    </source>
</evidence>
<evidence type="ECO:0000256" key="8">
    <source>
        <dbReference type="ARBA" id="ARBA00023017"/>
    </source>
</evidence>
<reference evidence="13" key="1">
    <citation type="submission" date="2021-05" db="EMBL/GenBank/DDBJ databases">
        <authorList>
            <person name="Alioto T."/>
            <person name="Alioto T."/>
            <person name="Gomez Garrido J."/>
        </authorList>
    </citation>
    <scope>NUCLEOTIDE SEQUENCE</scope>
</reference>
<protein>
    <recommendedName>
        <fullName evidence="3">Cytoplasmic dynein 2 light intermediate chain 1</fullName>
    </recommendedName>
</protein>
<name>A0A8D8TJK7_9HEMI</name>
<keyword evidence="12" id="KW-0966">Cell projection</keyword>
<evidence type="ECO:0000256" key="7">
    <source>
        <dbReference type="ARBA" id="ARBA00022794"/>
    </source>
</evidence>
<evidence type="ECO:0000256" key="4">
    <source>
        <dbReference type="ARBA" id="ARBA00022473"/>
    </source>
</evidence>
<accession>A0A8D8TJK7</accession>
<sequence length="366" mass="41607">MYIKYKKETLMGIFAIPITYFRNKSLKEIAIQLSRGKHSSQGSEGHKIDIQSQENTLLFVGTKGVGKSSLVFRFLEKNDTPKPTLALEYIYARKSGKTVAKDICHIWELGSGSSRLEVASLFSSFSLSTQSGLTLVLMLDLSHLNTLWAEAETFLGKFREIFGSNESVRDRRSDFEHLRIADEHRDKGKIKPFPVPLILVGGKYDLFENQEPNKKRLAVQCLRFLSHVNGASLLFHSSMEPILIKRSRDILNYYSFNSSLNQAAQFDYNKPVYVPFGTDSVASIEGTSQYVTQGIPTSIDKYKHIFTSQFIHQDDGSVNQAKSTADPTLDQNYAEPVVDAMRKQKLEQLDLMRQEMDVKNKYRNHV</sequence>
<dbReference type="InterPro" id="IPR040045">
    <property type="entry name" value="DYNC2LI1"/>
</dbReference>
<dbReference type="PRINTS" id="PR00449">
    <property type="entry name" value="RASTRNSFRMNG"/>
</dbReference>
<keyword evidence="10" id="KW-0505">Motor protein</keyword>
<dbReference type="SUPFAM" id="SSF52540">
    <property type="entry name" value="P-loop containing nucleoside triphosphate hydrolases"/>
    <property type="match status" value="1"/>
</dbReference>
<evidence type="ECO:0000313" key="13">
    <source>
        <dbReference type="EMBL" id="CAG6685332.1"/>
    </source>
</evidence>
<evidence type="ECO:0000256" key="11">
    <source>
        <dbReference type="ARBA" id="ARBA00023212"/>
    </source>
</evidence>
<dbReference type="GO" id="GO:0035735">
    <property type="term" value="P:intraciliary transport involved in cilium assembly"/>
    <property type="evidence" value="ECO:0007669"/>
    <property type="project" value="InterPro"/>
</dbReference>
<keyword evidence="7" id="KW-0970">Cilium biogenesis/degradation</keyword>
<evidence type="ECO:0000256" key="12">
    <source>
        <dbReference type="ARBA" id="ARBA00023273"/>
    </source>
</evidence>
<keyword evidence="9" id="KW-0969">Cilium</keyword>
<evidence type="ECO:0000256" key="6">
    <source>
        <dbReference type="ARBA" id="ARBA00022701"/>
    </source>
</evidence>
<keyword evidence="6" id="KW-0493">Microtubule</keyword>
<dbReference type="GO" id="GO:0005868">
    <property type="term" value="C:cytoplasmic dynein complex"/>
    <property type="evidence" value="ECO:0007669"/>
    <property type="project" value="InterPro"/>
</dbReference>